<dbReference type="Pfam" id="PF01391">
    <property type="entry name" value="Collagen"/>
    <property type="match status" value="1"/>
</dbReference>
<dbReference type="OrthoDB" id="8964326at2759"/>
<keyword evidence="3" id="KW-1185">Reference proteome</keyword>
<keyword evidence="2" id="KW-0176">Collagen</keyword>
<feature type="region of interest" description="Disordered" evidence="1">
    <location>
        <begin position="107"/>
        <end position="137"/>
    </location>
</feature>
<dbReference type="PANTHER" id="PTHR37456:SF6">
    <property type="entry name" value="COLLAGEN ALPHA-1(XXIII) CHAIN-LIKE ISOFORM X2"/>
    <property type="match status" value="1"/>
</dbReference>
<evidence type="ECO:0000313" key="2">
    <source>
        <dbReference type="EMBL" id="MPC41531.1"/>
    </source>
</evidence>
<dbReference type="InterPro" id="IPR008160">
    <property type="entry name" value="Collagen"/>
</dbReference>
<gene>
    <name evidence="2" type="ORF">E2C01_035129</name>
</gene>
<comment type="caution">
    <text evidence="2">The sequence shown here is derived from an EMBL/GenBank/DDBJ whole genome shotgun (WGS) entry which is preliminary data.</text>
</comment>
<dbReference type="AlphaFoldDB" id="A0A5B7F3C5"/>
<accession>A0A5B7F3C5</accession>
<dbReference type="EMBL" id="VSRR010005091">
    <property type="protein sequence ID" value="MPC41531.1"/>
    <property type="molecule type" value="Genomic_DNA"/>
</dbReference>
<dbReference type="InterPro" id="IPR050938">
    <property type="entry name" value="Collagen_Structural_Proteins"/>
</dbReference>
<organism evidence="2 3">
    <name type="scientific">Portunus trituberculatus</name>
    <name type="common">Swimming crab</name>
    <name type="synonym">Neptunus trituberculatus</name>
    <dbReference type="NCBI Taxonomy" id="210409"/>
    <lineage>
        <taxon>Eukaryota</taxon>
        <taxon>Metazoa</taxon>
        <taxon>Ecdysozoa</taxon>
        <taxon>Arthropoda</taxon>
        <taxon>Crustacea</taxon>
        <taxon>Multicrustacea</taxon>
        <taxon>Malacostraca</taxon>
        <taxon>Eumalacostraca</taxon>
        <taxon>Eucarida</taxon>
        <taxon>Decapoda</taxon>
        <taxon>Pleocyemata</taxon>
        <taxon>Brachyura</taxon>
        <taxon>Eubrachyura</taxon>
        <taxon>Portunoidea</taxon>
        <taxon>Portunidae</taxon>
        <taxon>Portuninae</taxon>
        <taxon>Portunus</taxon>
    </lineage>
</organism>
<feature type="compositionally biased region" description="Basic and acidic residues" evidence="1">
    <location>
        <begin position="30"/>
        <end position="41"/>
    </location>
</feature>
<protein>
    <submittedName>
        <fullName evidence="2">Collagen alpha chain</fullName>
    </submittedName>
</protein>
<proteinExistence type="predicted"/>
<dbReference type="Proteomes" id="UP000324222">
    <property type="component" value="Unassembled WGS sequence"/>
</dbReference>
<name>A0A5B7F3C5_PORTR</name>
<feature type="region of interest" description="Disordered" evidence="1">
    <location>
        <begin position="21"/>
        <end position="66"/>
    </location>
</feature>
<sequence length="137" mass="14434">MYLPQQCCGVTNVYRLLLQGTDGIPGVEGPKGEKGMKGERGRRGRRGKSGPKGEMGVPGLDAPCPTGADGLPLPGCGWRPGQSKNIIRPIGVGLGLGMGGPPLDVFPLEAPVPKATAPPHDDYEEDYEEEEEEDALK</sequence>
<feature type="compositionally biased region" description="Acidic residues" evidence="1">
    <location>
        <begin position="122"/>
        <end position="137"/>
    </location>
</feature>
<dbReference type="GO" id="GO:0005581">
    <property type="term" value="C:collagen trimer"/>
    <property type="evidence" value="ECO:0007669"/>
    <property type="project" value="UniProtKB-KW"/>
</dbReference>
<reference evidence="2 3" key="1">
    <citation type="submission" date="2019-05" db="EMBL/GenBank/DDBJ databases">
        <title>Another draft genome of Portunus trituberculatus and its Hox gene families provides insights of decapod evolution.</title>
        <authorList>
            <person name="Jeong J.-H."/>
            <person name="Song I."/>
            <person name="Kim S."/>
            <person name="Choi T."/>
            <person name="Kim D."/>
            <person name="Ryu S."/>
            <person name="Kim W."/>
        </authorList>
    </citation>
    <scope>NUCLEOTIDE SEQUENCE [LARGE SCALE GENOMIC DNA]</scope>
    <source>
        <tissue evidence="2">Muscle</tissue>
    </source>
</reference>
<evidence type="ECO:0000313" key="3">
    <source>
        <dbReference type="Proteomes" id="UP000324222"/>
    </source>
</evidence>
<dbReference type="PANTHER" id="PTHR37456">
    <property type="entry name" value="SI:CH211-266K2.1"/>
    <property type="match status" value="1"/>
</dbReference>
<evidence type="ECO:0000256" key="1">
    <source>
        <dbReference type="SAM" id="MobiDB-lite"/>
    </source>
</evidence>